<accession>A0A7S0V125</accession>
<evidence type="ECO:0000256" key="1">
    <source>
        <dbReference type="SAM" id="MobiDB-lite"/>
    </source>
</evidence>
<dbReference type="AlphaFoldDB" id="A0A7S0V125"/>
<reference evidence="2" key="1">
    <citation type="submission" date="2021-01" db="EMBL/GenBank/DDBJ databases">
        <authorList>
            <person name="Corre E."/>
            <person name="Pelletier E."/>
            <person name="Niang G."/>
            <person name="Scheremetjew M."/>
            <person name="Finn R."/>
            <person name="Kale V."/>
            <person name="Holt S."/>
            <person name="Cochrane G."/>
            <person name="Meng A."/>
            <person name="Brown T."/>
            <person name="Cohen L."/>
        </authorList>
    </citation>
    <scope>NUCLEOTIDE SEQUENCE</scope>
    <source>
        <strain evidence="2">SAG 63-3</strain>
    </source>
</reference>
<gene>
    <name evidence="2" type="ORF">PPAR00522_LOCUS13056</name>
</gene>
<evidence type="ECO:0000313" key="2">
    <source>
        <dbReference type="EMBL" id="CAD8777412.1"/>
    </source>
</evidence>
<proteinExistence type="predicted"/>
<name>A0A7S0V125_9CHLO</name>
<sequence length="126" mass="13653">MYIKSPPQQSSLLPPQREPPSSTCSTHHLLIPTSFQKVSEKLSEQPSIIFATEDIDELETKAVLVTNDSAAEAKAVQRGFCDIFKSSNVHLGFGLSAGTSKIIEGTPLARSADIKTPKNKSRILSD</sequence>
<organism evidence="2">
    <name type="scientific">Polytomella parva</name>
    <dbReference type="NCBI Taxonomy" id="51329"/>
    <lineage>
        <taxon>Eukaryota</taxon>
        <taxon>Viridiplantae</taxon>
        <taxon>Chlorophyta</taxon>
        <taxon>core chlorophytes</taxon>
        <taxon>Chlorophyceae</taxon>
        <taxon>CS clade</taxon>
        <taxon>Chlamydomonadales</taxon>
        <taxon>Chlamydomonadaceae</taxon>
        <taxon>Polytomella</taxon>
    </lineage>
</organism>
<feature type="compositionally biased region" description="Low complexity" evidence="1">
    <location>
        <begin position="1"/>
        <end position="22"/>
    </location>
</feature>
<protein>
    <submittedName>
        <fullName evidence="2">Uncharacterized protein</fullName>
    </submittedName>
</protein>
<dbReference type="EMBL" id="HBFM01020010">
    <property type="protein sequence ID" value="CAD8777412.1"/>
    <property type="molecule type" value="Transcribed_RNA"/>
</dbReference>
<feature type="region of interest" description="Disordered" evidence="1">
    <location>
        <begin position="1"/>
        <end position="26"/>
    </location>
</feature>